<evidence type="ECO:0000313" key="2">
    <source>
        <dbReference type="EMBL" id="OXA85665.1"/>
    </source>
</evidence>
<reference evidence="2 4" key="2">
    <citation type="submission" date="2016-11" db="EMBL/GenBank/DDBJ databases">
        <title>Whole genomes of Flavobacteriaceae.</title>
        <authorList>
            <person name="Stine C."/>
            <person name="Li C."/>
            <person name="Tadesse D."/>
        </authorList>
    </citation>
    <scope>NUCLEOTIDE SEQUENCE [LARGE SCALE GENOMIC DNA]</scope>
    <source>
        <strain evidence="2 4">ATCC 51468</strain>
    </source>
</reference>
<dbReference type="Proteomes" id="UP000198302">
    <property type="component" value="Unassembled WGS sequence"/>
</dbReference>
<evidence type="ECO:0000313" key="1">
    <source>
        <dbReference type="EMBL" id="KIO50736.1"/>
    </source>
</evidence>
<accession>A0A0D0EV49</accession>
<gene>
    <name evidence="2" type="ORF">B0A73_16140</name>
    <name evidence="1" type="ORF">IW18_21595</name>
</gene>
<evidence type="ECO:0000313" key="4">
    <source>
        <dbReference type="Proteomes" id="UP000198302"/>
    </source>
</evidence>
<reference evidence="1 3" key="1">
    <citation type="submission" date="2015-01" db="EMBL/GenBank/DDBJ databases">
        <title>Genome of Flavobacterium hibernum DSM 12611.</title>
        <authorList>
            <person name="Stropko S.J."/>
            <person name="Pipes S.E."/>
            <person name="Newman J.D."/>
        </authorList>
    </citation>
    <scope>NUCLEOTIDE SEQUENCE [LARGE SCALE GENOMIC DNA]</scope>
    <source>
        <strain evidence="1 3">DSM 12611</strain>
    </source>
</reference>
<protein>
    <submittedName>
        <fullName evidence="1">Uncharacterized protein</fullName>
    </submittedName>
</protein>
<sequence length="113" mass="12633">MAENRKELEKTLSSLGIAESAVGFISGKAPVIAETAMKILGLALSAEPRFSLAEYTHPIKGPVYLDETTTIQEFKRKNNNGYISSQQVEQEPRFEKKDILKELEDYGLKITTK</sequence>
<evidence type="ECO:0000313" key="3">
    <source>
        <dbReference type="Proteomes" id="UP000032061"/>
    </source>
</evidence>
<proteinExistence type="predicted"/>
<dbReference type="EMBL" id="JPRK01000026">
    <property type="protein sequence ID" value="KIO50736.1"/>
    <property type="molecule type" value="Genomic_DNA"/>
</dbReference>
<dbReference type="EMBL" id="MUGX01000022">
    <property type="protein sequence ID" value="OXA85665.1"/>
    <property type="molecule type" value="Genomic_DNA"/>
</dbReference>
<organism evidence="1 3">
    <name type="scientific">Flavobacterium hibernum</name>
    <dbReference type="NCBI Taxonomy" id="37752"/>
    <lineage>
        <taxon>Bacteria</taxon>
        <taxon>Pseudomonadati</taxon>
        <taxon>Bacteroidota</taxon>
        <taxon>Flavobacteriia</taxon>
        <taxon>Flavobacteriales</taxon>
        <taxon>Flavobacteriaceae</taxon>
        <taxon>Flavobacterium</taxon>
    </lineage>
</organism>
<keyword evidence="4" id="KW-1185">Reference proteome</keyword>
<dbReference type="Proteomes" id="UP000032061">
    <property type="component" value="Unassembled WGS sequence"/>
</dbReference>
<comment type="caution">
    <text evidence="1">The sequence shown here is derived from an EMBL/GenBank/DDBJ whole genome shotgun (WGS) entry which is preliminary data.</text>
</comment>
<dbReference type="STRING" id="37752.IW18_21595"/>
<dbReference type="AlphaFoldDB" id="A0A0D0EV49"/>
<name>A0A0D0EV49_9FLAO</name>
<dbReference type="RefSeq" id="WP_041520283.1">
    <property type="nucleotide sequence ID" value="NZ_JPRK01000026.1"/>
</dbReference>